<name>A0A366MC83_9EURY</name>
<reference evidence="2 3" key="1">
    <citation type="submission" date="2018-06" db="EMBL/GenBank/DDBJ databases">
        <title>Genomic insight into two independent archaeal endosymbiosis events.</title>
        <authorList>
            <person name="Lind A.E."/>
            <person name="Lewis W.H."/>
            <person name="Spang A."/>
            <person name="Guy L."/>
            <person name="Embley M.T."/>
            <person name="Ettema T.J.G."/>
        </authorList>
    </citation>
    <scope>NUCLEOTIDE SEQUENCE [LARGE SCALE GENOMIC DNA]</scope>
    <source>
        <strain evidence="2">NOE</strain>
    </source>
</reference>
<proteinExistence type="predicted"/>
<sequence length="87" mass="9958">MIIIITNPLLLNFILWINESINNEGMGVIGTFIFVIIYFAILAVFTNKIGQYYNKKADQNVYKIGSTSVDKNDITVINFAYLNNKIY</sequence>
<evidence type="ECO:0000256" key="1">
    <source>
        <dbReference type="SAM" id="Phobius"/>
    </source>
</evidence>
<evidence type="ECO:0000313" key="3">
    <source>
        <dbReference type="Proteomes" id="UP000253099"/>
    </source>
</evidence>
<gene>
    <name evidence="2" type="ORF">ALNOE001_11970</name>
</gene>
<keyword evidence="1" id="KW-0812">Transmembrane</keyword>
<accession>A0A366MC83</accession>
<evidence type="ECO:0000313" key="2">
    <source>
        <dbReference type="EMBL" id="RBQ23072.1"/>
    </source>
</evidence>
<feature type="transmembrane region" description="Helical" evidence="1">
    <location>
        <begin position="25"/>
        <end position="46"/>
    </location>
</feature>
<organism evidence="2 3">
    <name type="scientific">Candidatus Methanobinarius endosymbioticus</name>
    <dbReference type="NCBI Taxonomy" id="2006182"/>
    <lineage>
        <taxon>Archaea</taxon>
        <taxon>Methanobacteriati</taxon>
        <taxon>Methanobacteriota</taxon>
        <taxon>Methanomada group</taxon>
        <taxon>Methanobacteria</taxon>
        <taxon>Methanobacteriales</taxon>
        <taxon>Methanobacteriaceae</taxon>
        <taxon>Candidatus Methanobinarius</taxon>
    </lineage>
</organism>
<dbReference type="AlphaFoldDB" id="A0A366MC83"/>
<keyword evidence="1" id="KW-0472">Membrane</keyword>
<dbReference type="EMBL" id="NIZT01000029">
    <property type="protein sequence ID" value="RBQ23072.1"/>
    <property type="molecule type" value="Genomic_DNA"/>
</dbReference>
<dbReference type="Proteomes" id="UP000253099">
    <property type="component" value="Unassembled WGS sequence"/>
</dbReference>
<keyword evidence="3" id="KW-1185">Reference proteome</keyword>
<comment type="caution">
    <text evidence="2">The sequence shown here is derived from an EMBL/GenBank/DDBJ whole genome shotgun (WGS) entry which is preliminary data.</text>
</comment>
<keyword evidence="1" id="KW-1133">Transmembrane helix</keyword>
<protein>
    <submittedName>
        <fullName evidence="2">Uncharacterized protein</fullName>
    </submittedName>
</protein>